<dbReference type="AlphaFoldDB" id="A0A5C5VJF4"/>
<name>A0A5C5VJF4_9BACT</name>
<evidence type="ECO:0000313" key="1">
    <source>
        <dbReference type="EMBL" id="TWT37842.1"/>
    </source>
</evidence>
<organism evidence="1 2">
    <name type="scientific">Posidoniimonas corsicana</name>
    <dbReference type="NCBI Taxonomy" id="1938618"/>
    <lineage>
        <taxon>Bacteria</taxon>
        <taxon>Pseudomonadati</taxon>
        <taxon>Planctomycetota</taxon>
        <taxon>Planctomycetia</taxon>
        <taxon>Pirellulales</taxon>
        <taxon>Lacipirellulaceae</taxon>
        <taxon>Posidoniimonas</taxon>
    </lineage>
</organism>
<accession>A0A5C5VJF4</accession>
<dbReference type="OrthoDB" id="285275at2"/>
<keyword evidence="2" id="KW-1185">Reference proteome</keyword>
<reference evidence="1 2" key="1">
    <citation type="submission" date="2019-02" db="EMBL/GenBank/DDBJ databases">
        <title>Deep-cultivation of Planctomycetes and their phenomic and genomic characterization uncovers novel biology.</title>
        <authorList>
            <person name="Wiegand S."/>
            <person name="Jogler M."/>
            <person name="Boedeker C."/>
            <person name="Pinto D."/>
            <person name="Vollmers J."/>
            <person name="Rivas-Marin E."/>
            <person name="Kohn T."/>
            <person name="Peeters S.H."/>
            <person name="Heuer A."/>
            <person name="Rast P."/>
            <person name="Oberbeckmann S."/>
            <person name="Bunk B."/>
            <person name="Jeske O."/>
            <person name="Meyerdierks A."/>
            <person name="Storesund J.E."/>
            <person name="Kallscheuer N."/>
            <person name="Luecker S."/>
            <person name="Lage O.M."/>
            <person name="Pohl T."/>
            <person name="Merkel B.J."/>
            <person name="Hornburger P."/>
            <person name="Mueller R.-W."/>
            <person name="Bruemmer F."/>
            <person name="Labrenz M."/>
            <person name="Spormann A.M."/>
            <person name="Op Den Camp H."/>
            <person name="Overmann J."/>
            <person name="Amann R."/>
            <person name="Jetten M.S.M."/>
            <person name="Mascher T."/>
            <person name="Medema M.H."/>
            <person name="Devos D.P."/>
            <person name="Kaster A.-K."/>
            <person name="Ovreas L."/>
            <person name="Rohde M."/>
            <person name="Galperin M.Y."/>
            <person name="Jogler C."/>
        </authorList>
    </citation>
    <scope>NUCLEOTIDE SEQUENCE [LARGE SCALE GENOMIC DNA]</scope>
    <source>
        <strain evidence="1 2">KOR34</strain>
    </source>
</reference>
<evidence type="ECO:0000313" key="2">
    <source>
        <dbReference type="Proteomes" id="UP000316714"/>
    </source>
</evidence>
<comment type="caution">
    <text evidence="1">The sequence shown here is derived from an EMBL/GenBank/DDBJ whole genome shotgun (WGS) entry which is preliminary data.</text>
</comment>
<sequence>MIHFTCDGCQRPINLEDELRYVVRVEVYAAFDGEESDAADRDHLQEIDDILEALDELEDAGSDEEVFQQVRYDLCAECRKRFLRNPLGRMSNRGVGFSNN</sequence>
<dbReference type="Proteomes" id="UP000316714">
    <property type="component" value="Unassembled WGS sequence"/>
</dbReference>
<dbReference type="RefSeq" id="WP_146565147.1">
    <property type="nucleotide sequence ID" value="NZ_SIHJ01000001.1"/>
</dbReference>
<proteinExistence type="predicted"/>
<gene>
    <name evidence="1" type="ORF">KOR34_28060</name>
</gene>
<protein>
    <submittedName>
        <fullName evidence="1">Uncharacterized protein</fullName>
    </submittedName>
</protein>
<dbReference type="EMBL" id="SIHJ01000001">
    <property type="protein sequence ID" value="TWT37842.1"/>
    <property type="molecule type" value="Genomic_DNA"/>
</dbReference>